<dbReference type="AlphaFoldDB" id="A0A2I0JB27"/>
<dbReference type="EMBL" id="PGOL01001857">
    <property type="protein sequence ID" value="PKI53445.1"/>
    <property type="molecule type" value="Genomic_DNA"/>
</dbReference>
<name>A0A2I0JB27_PUNGR</name>
<organism evidence="2 3">
    <name type="scientific">Punica granatum</name>
    <name type="common">Pomegranate</name>
    <dbReference type="NCBI Taxonomy" id="22663"/>
    <lineage>
        <taxon>Eukaryota</taxon>
        <taxon>Viridiplantae</taxon>
        <taxon>Streptophyta</taxon>
        <taxon>Embryophyta</taxon>
        <taxon>Tracheophyta</taxon>
        <taxon>Spermatophyta</taxon>
        <taxon>Magnoliopsida</taxon>
        <taxon>eudicotyledons</taxon>
        <taxon>Gunneridae</taxon>
        <taxon>Pentapetalae</taxon>
        <taxon>rosids</taxon>
        <taxon>malvids</taxon>
        <taxon>Myrtales</taxon>
        <taxon>Lythraceae</taxon>
        <taxon>Punica</taxon>
    </lineage>
</organism>
<proteinExistence type="predicted"/>
<keyword evidence="3" id="KW-1185">Reference proteome</keyword>
<evidence type="ECO:0000256" key="1">
    <source>
        <dbReference type="SAM" id="MobiDB-lite"/>
    </source>
</evidence>
<accession>A0A2I0JB27</accession>
<dbReference type="Proteomes" id="UP000233551">
    <property type="component" value="Unassembled WGS sequence"/>
</dbReference>
<evidence type="ECO:0000313" key="2">
    <source>
        <dbReference type="EMBL" id="PKI53445.1"/>
    </source>
</evidence>
<sequence>LPLSVVRGAQHLQVIQADFFPYLTGGSRRRAFSCCDICRCRQALVCCVEATRFPFGLGLASSAKTLITCYRLGGGSSCSGSCAHQYLGTRRCDYPVIGTSCVLRRRSNNPLGREAHSCARTKNNMSGPSPAQTISGTMTDTPAMMGTKIFKIDGLILTGHHEGDVARERCHFSETNGQRRKRGELGEETAESKPNLDIPEKY</sequence>
<protein>
    <submittedName>
        <fullName evidence="2">Uncharacterized protein</fullName>
    </submittedName>
</protein>
<feature type="non-terminal residue" evidence="2">
    <location>
        <position position="1"/>
    </location>
</feature>
<feature type="region of interest" description="Disordered" evidence="1">
    <location>
        <begin position="173"/>
        <end position="202"/>
    </location>
</feature>
<evidence type="ECO:0000313" key="3">
    <source>
        <dbReference type="Proteomes" id="UP000233551"/>
    </source>
</evidence>
<reference evidence="2 3" key="1">
    <citation type="submission" date="2017-11" db="EMBL/GenBank/DDBJ databases">
        <title>De-novo sequencing of pomegranate (Punica granatum L.) genome.</title>
        <authorList>
            <person name="Akparov Z."/>
            <person name="Amiraslanov A."/>
            <person name="Hajiyeva S."/>
            <person name="Abbasov M."/>
            <person name="Kaur K."/>
            <person name="Hamwieh A."/>
            <person name="Solovyev V."/>
            <person name="Salamov A."/>
            <person name="Braich B."/>
            <person name="Kosarev P."/>
            <person name="Mahmoud A."/>
            <person name="Hajiyev E."/>
            <person name="Babayeva S."/>
            <person name="Izzatullayeva V."/>
            <person name="Mammadov A."/>
            <person name="Mammadov A."/>
            <person name="Sharifova S."/>
            <person name="Ojaghi J."/>
            <person name="Eynullazada K."/>
            <person name="Bayramov B."/>
            <person name="Abdulazimova A."/>
            <person name="Shahmuradov I."/>
        </authorList>
    </citation>
    <scope>NUCLEOTIDE SEQUENCE [LARGE SCALE GENOMIC DNA]</scope>
    <source>
        <strain evidence="3">cv. AG2017</strain>
        <tissue evidence="2">Leaf</tissue>
    </source>
</reference>
<comment type="caution">
    <text evidence="2">The sequence shown here is derived from an EMBL/GenBank/DDBJ whole genome shotgun (WGS) entry which is preliminary data.</text>
</comment>
<gene>
    <name evidence="2" type="ORF">CRG98_026135</name>
</gene>